<feature type="binding site" evidence="16">
    <location>
        <position position="174"/>
    </location>
    <ligand>
        <name>substrate</name>
    </ligand>
</feature>
<comment type="pathway">
    <text evidence="4 16">Cofactor biosynthesis; coenzyme A biosynthesis; CoA from (R)-pantothenate: step 1/5.</text>
</comment>
<evidence type="ECO:0000256" key="1">
    <source>
        <dbReference type="ARBA" id="ARBA00001206"/>
    </source>
</evidence>
<organism evidence="17 18">
    <name type="scientific">Thalassotalea piscium</name>
    <dbReference type="NCBI Taxonomy" id="1230533"/>
    <lineage>
        <taxon>Bacteria</taxon>
        <taxon>Pseudomonadati</taxon>
        <taxon>Pseudomonadota</taxon>
        <taxon>Gammaproteobacteria</taxon>
        <taxon>Alteromonadales</taxon>
        <taxon>Colwelliaceae</taxon>
        <taxon>Thalassotalea</taxon>
    </lineage>
</organism>
<dbReference type="GO" id="GO:0004594">
    <property type="term" value="F:pantothenate kinase activity"/>
    <property type="evidence" value="ECO:0007669"/>
    <property type="project" value="UniProtKB-UniRule"/>
</dbReference>
<evidence type="ECO:0000256" key="8">
    <source>
        <dbReference type="ARBA" id="ARBA00022679"/>
    </source>
</evidence>
<evidence type="ECO:0000256" key="16">
    <source>
        <dbReference type="HAMAP-Rule" id="MF_01274"/>
    </source>
</evidence>
<dbReference type="Gene3D" id="3.30.420.40">
    <property type="match status" value="2"/>
</dbReference>
<dbReference type="EMBL" id="JACHHU010000008">
    <property type="protein sequence ID" value="MBB6542921.1"/>
    <property type="molecule type" value="Genomic_DNA"/>
</dbReference>
<reference evidence="17 18" key="1">
    <citation type="submission" date="2020-08" db="EMBL/GenBank/DDBJ databases">
        <title>Genomic Encyclopedia of Type Strains, Phase IV (KMG-IV): sequencing the most valuable type-strain genomes for metagenomic binning, comparative biology and taxonomic classification.</title>
        <authorList>
            <person name="Goeker M."/>
        </authorList>
    </citation>
    <scope>NUCLEOTIDE SEQUENCE [LARGE SCALE GENOMIC DNA]</scope>
    <source>
        <strain evidence="17 18">DSM 26287</strain>
    </source>
</reference>
<evidence type="ECO:0000256" key="9">
    <source>
        <dbReference type="ARBA" id="ARBA00022741"/>
    </source>
</evidence>
<accession>A0A7X0NG98</accession>
<dbReference type="GO" id="GO:0005524">
    <property type="term" value="F:ATP binding"/>
    <property type="evidence" value="ECO:0007669"/>
    <property type="project" value="UniProtKB-UniRule"/>
</dbReference>
<keyword evidence="11 16" id="KW-0067">ATP-binding</keyword>
<dbReference type="SUPFAM" id="SSF53067">
    <property type="entry name" value="Actin-like ATPase domain"/>
    <property type="match status" value="2"/>
</dbReference>
<evidence type="ECO:0000256" key="12">
    <source>
        <dbReference type="ARBA" id="ARBA00022958"/>
    </source>
</evidence>
<keyword evidence="9 16" id="KW-0547">Nucleotide-binding</keyword>
<dbReference type="AlphaFoldDB" id="A0A7X0NG98"/>
<dbReference type="RefSeq" id="WP_184423729.1">
    <property type="nucleotide sequence ID" value="NZ_AP027362.1"/>
</dbReference>
<comment type="catalytic activity">
    <reaction evidence="1 16">
        <text>(R)-pantothenate + ATP = (R)-4'-phosphopantothenate + ADP + H(+)</text>
        <dbReference type="Rhea" id="RHEA:16373"/>
        <dbReference type="ChEBI" id="CHEBI:10986"/>
        <dbReference type="ChEBI" id="CHEBI:15378"/>
        <dbReference type="ChEBI" id="CHEBI:29032"/>
        <dbReference type="ChEBI" id="CHEBI:30616"/>
        <dbReference type="ChEBI" id="CHEBI:456216"/>
        <dbReference type="EC" id="2.7.1.33"/>
    </reaction>
</comment>
<evidence type="ECO:0000256" key="14">
    <source>
        <dbReference type="ARBA" id="ARBA00038036"/>
    </source>
</evidence>
<name>A0A7X0NG98_9GAMM</name>
<dbReference type="Pfam" id="PF03309">
    <property type="entry name" value="Pan_kinase"/>
    <property type="match status" value="1"/>
</dbReference>
<keyword evidence="7 16" id="KW-0963">Cytoplasm</keyword>
<keyword evidence="16" id="KW-0479">Metal-binding</keyword>
<evidence type="ECO:0000256" key="2">
    <source>
        <dbReference type="ARBA" id="ARBA00001958"/>
    </source>
</evidence>
<feature type="binding site" evidence="16">
    <location>
        <begin position="96"/>
        <end position="99"/>
    </location>
    <ligand>
        <name>substrate</name>
    </ligand>
</feature>
<dbReference type="Proteomes" id="UP000537141">
    <property type="component" value="Unassembled WGS sequence"/>
</dbReference>
<evidence type="ECO:0000256" key="11">
    <source>
        <dbReference type="ARBA" id="ARBA00022840"/>
    </source>
</evidence>
<evidence type="ECO:0000313" key="17">
    <source>
        <dbReference type="EMBL" id="MBB6542921.1"/>
    </source>
</evidence>
<comment type="caution">
    <text evidence="17">The sequence shown here is derived from an EMBL/GenBank/DDBJ whole genome shotgun (WGS) entry which is preliminary data.</text>
</comment>
<evidence type="ECO:0000256" key="10">
    <source>
        <dbReference type="ARBA" id="ARBA00022777"/>
    </source>
</evidence>
<dbReference type="CDD" id="cd24015">
    <property type="entry name" value="ASKHA_NBD_PanK-III"/>
    <property type="match status" value="1"/>
</dbReference>
<comment type="function">
    <text evidence="16">Catalyzes the phosphorylation of pantothenate (Pan), the first step in CoA biosynthesis.</text>
</comment>
<dbReference type="HAMAP" id="MF_01274">
    <property type="entry name" value="Pantothen_kinase_3"/>
    <property type="match status" value="1"/>
</dbReference>
<dbReference type="GO" id="GO:0005737">
    <property type="term" value="C:cytoplasm"/>
    <property type="evidence" value="ECO:0007669"/>
    <property type="project" value="UniProtKB-SubCell"/>
</dbReference>
<keyword evidence="10 16" id="KW-0418">Kinase</keyword>
<feature type="binding site" evidence="16">
    <location>
        <position position="89"/>
    </location>
    <ligand>
        <name>substrate</name>
    </ligand>
</feature>
<comment type="cofactor">
    <cofactor evidence="16">
        <name>NH4(+)</name>
        <dbReference type="ChEBI" id="CHEBI:28938"/>
    </cofactor>
    <cofactor evidence="16">
        <name>K(+)</name>
        <dbReference type="ChEBI" id="CHEBI:29103"/>
    </cofactor>
    <text evidence="16">A monovalent cation. Ammonium or potassium.</text>
</comment>
<comment type="subcellular location">
    <subcellularLocation>
        <location evidence="3 16">Cytoplasm</location>
    </subcellularLocation>
</comment>
<feature type="binding site" evidence="16">
    <location>
        <position position="119"/>
    </location>
    <ligand>
        <name>K(+)</name>
        <dbReference type="ChEBI" id="CHEBI:29103"/>
    </ligand>
</feature>
<dbReference type="UniPathway" id="UPA00241">
    <property type="reaction ID" value="UER00352"/>
</dbReference>
<evidence type="ECO:0000313" key="18">
    <source>
        <dbReference type="Proteomes" id="UP000537141"/>
    </source>
</evidence>
<feature type="active site" description="Proton acceptor" evidence="16">
    <location>
        <position position="98"/>
    </location>
</feature>
<evidence type="ECO:0000256" key="3">
    <source>
        <dbReference type="ARBA" id="ARBA00004496"/>
    </source>
</evidence>
<feature type="binding site" evidence="16">
    <location>
        <position position="122"/>
    </location>
    <ligand>
        <name>ATP</name>
        <dbReference type="ChEBI" id="CHEBI:30616"/>
    </ligand>
</feature>
<comment type="similarity">
    <text evidence="14 16">Belongs to the type III pantothenate kinase family.</text>
</comment>
<evidence type="ECO:0000256" key="6">
    <source>
        <dbReference type="ARBA" id="ARBA00012102"/>
    </source>
</evidence>
<evidence type="ECO:0000256" key="4">
    <source>
        <dbReference type="ARBA" id="ARBA00005225"/>
    </source>
</evidence>
<dbReference type="InterPro" id="IPR043129">
    <property type="entry name" value="ATPase_NBD"/>
</dbReference>
<comment type="subunit">
    <text evidence="5 16">Homodimer.</text>
</comment>
<sequence>MLVLLDVGNTRSKYVCITNKNRSTVNYIENNQLNEAWLSQTFEHADRIFLANVNNEQFTEVIKGWAKRKAITFKQLQTQQQQFELQCAYQAPSKLGIDRWLVMLAASQLFPKKACLVIDAGTATTIDAISPLSQHLGGWILPGIDMLYHSLINNTQKIIADKSVQPSLALGKNTSECVNNGAWAATVGAIELQFQQLKTQFDEIEIVITGGNGCKLSSQLAYPHHIFDDLVFIGMQRFS</sequence>
<dbReference type="PANTHER" id="PTHR34265">
    <property type="entry name" value="TYPE III PANTOTHENATE KINASE"/>
    <property type="match status" value="1"/>
</dbReference>
<dbReference type="PANTHER" id="PTHR34265:SF1">
    <property type="entry name" value="TYPE III PANTOTHENATE KINASE"/>
    <property type="match status" value="1"/>
</dbReference>
<protein>
    <recommendedName>
        <fullName evidence="15 16">Type III pantothenate kinase</fullName>
        <ecNumber evidence="6 16">2.7.1.33</ecNumber>
    </recommendedName>
    <alternativeName>
        <fullName evidence="16">PanK-III</fullName>
    </alternativeName>
    <alternativeName>
        <fullName evidence="16">Pantothenic acid kinase</fullName>
    </alternativeName>
</protein>
<feature type="binding site" evidence="16">
    <location>
        <begin position="6"/>
        <end position="13"/>
    </location>
    <ligand>
        <name>ATP</name>
        <dbReference type="ChEBI" id="CHEBI:30616"/>
    </ligand>
</feature>
<dbReference type="GO" id="GO:0015937">
    <property type="term" value="P:coenzyme A biosynthetic process"/>
    <property type="evidence" value="ECO:0007669"/>
    <property type="project" value="UniProtKB-UniRule"/>
</dbReference>
<evidence type="ECO:0000256" key="15">
    <source>
        <dbReference type="ARBA" id="ARBA00040883"/>
    </source>
</evidence>
<keyword evidence="18" id="KW-1185">Reference proteome</keyword>
<evidence type="ECO:0000256" key="13">
    <source>
        <dbReference type="ARBA" id="ARBA00022993"/>
    </source>
</evidence>
<keyword evidence="13 16" id="KW-0173">Coenzyme A biosynthesis</keyword>
<keyword evidence="8 16" id="KW-0808">Transferase</keyword>
<proteinExistence type="inferred from homology"/>
<comment type="cofactor">
    <cofactor evidence="2">
        <name>K(+)</name>
        <dbReference type="ChEBI" id="CHEBI:29103"/>
    </cofactor>
</comment>
<dbReference type="EC" id="2.7.1.33" evidence="6 16"/>
<dbReference type="GO" id="GO:0046872">
    <property type="term" value="F:metal ion binding"/>
    <property type="evidence" value="ECO:0007669"/>
    <property type="project" value="UniProtKB-KW"/>
</dbReference>
<evidence type="ECO:0000256" key="7">
    <source>
        <dbReference type="ARBA" id="ARBA00022490"/>
    </source>
</evidence>
<gene>
    <name evidence="16" type="primary">coaX</name>
    <name evidence="17" type="ORF">HNQ55_001421</name>
</gene>
<dbReference type="InterPro" id="IPR004619">
    <property type="entry name" value="Type_III_PanK"/>
</dbReference>
<evidence type="ECO:0000256" key="5">
    <source>
        <dbReference type="ARBA" id="ARBA00011738"/>
    </source>
</evidence>
<dbReference type="NCBIfam" id="TIGR00671">
    <property type="entry name" value="baf"/>
    <property type="match status" value="1"/>
</dbReference>
<keyword evidence="12 16" id="KW-0630">Potassium</keyword>